<dbReference type="InterPro" id="IPR033885">
    <property type="entry name" value="AlkB/XylM"/>
</dbReference>
<comment type="subcellular location">
    <subcellularLocation>
        <location evidence="1">Cell inner membrane</location>
        <topology evidence="1">Multi-pass membrane protein</topology>
    </subcellularLocation>
</comment>
<evidence type="ECO:0000256" key="8">
    <source>
        <dbReference type="ARBA" id="ARBA00023002"/>
    </source>
</evidence>
<evidence type="ECO:0000313" key="14">
    <source>
        <dbReference type="EMBL" id="RFB03940.1"/>
    </source>
</evidence>
<name>A0A371RET9_9PROT</name>
<keyword evidence="9" id="KW-0408">Iron</keyword>
<evidence type="ECO:0000313" key="15">
    <source>
        <dbReference type="Proteomes" id="UP000264589"/>
    </source>
</evidence>
<proteinExistence type="inferred from homology"/>
<reference evidence="14 15" key="1">
    <citation type="submission" date="2018-08" db="EMBL/GenBank/DDBJ databases">
        <title>Parvularcula sp. SM1705, isolated from surface water of the South Sea China.</title>
        <authorList>
            <person name="Sun L."/>
        </authorList>
    </citation>
    <scope>NUCLEOTIDE SEQUENCE [LARGE SCALE GENOMIC DNA]</scope>
    <source>
        <strain evidence="14 15">SM1705</strain>
    </source>
</reference>
<feature type="domain" description="Fatty acid desaturase" evidence="13">
    <location>
        <begin position="138"/>
        <end position="331"/>
    </location>
</feature>
<evidence type="ECO:0000256" key="12">
    <source>
        <dbReference type="SAM" id="Phobius"/>
    </source>
</evidence>
<keyword evidence="3" id="KW-1003">Cell membrane</keyword>
<keyword evidence="15" id="KW-1185">Reference proteome</keyword>
<evidence type="ECO:0000259" key="13">
    <source>
        <dbReference type="Pfam" id="PF00487"/>
    </source>
</evidence>
<evidence type="ECO:0000256" key="10">
    <source>
        <dbReference type="ARBA" id="ARBA00023033"/>
    </source>
</evidence>
<gene>
    <name evidence="14" type="ORF">DX908_00755</name>
</gene>
<protein>
    <recommendedName>
        <fullName evidence="13">Fatty acid desaturase domain-containing protein</fullName>
    </recommendedName>
</protein>
<feature type="transmembrane region" description="Helical" evidence="12">
    <location>
        <begin position="235"/>
        <end position="252"/>
    </location>
</feature>
<keyword evidence="8" id="KW-0560">Oxidoreductase</keyword>
<comment type="similarity">
    <text evidence="2">Belongs to the fatty acid desaturase type 1 family. AlkB subfamily.</text>
</comment>
<evidence type="ECO:0000256" key="6">
    <source>
        <dbReference type="ARBA" id="ARBA00022723"/>
    </source>
</evidence>
<organism evidence="14 15">
    <name type="scientific">Parvularcula marina</name>
    <dbReference type="NCBI Taxonomy" id="2292771"/>
    <lineage>
        <taxon>Bacteria</taxon>
        <taxon>Pseudomonadati</taxon>
        <taxon>Pseudomonadota</taxon>
        <taxon>Alphaproteobacteria</taxon>
        <taxon>Parvularculales</taxon>
        <taxon>Parvularculaceae</taxon>
        <taxon>Parvularcula</taxon>
    </lineage>
</organism>
<evidence type="ECO:0000256" key="9">
    <source>
        <dbReference type="ARBA" id="ARBA00023004"/>
    </source>
</evidence>
<sequence length="377" mass="42131">MSLQKYDQISSGKPLIRGAPLSGAEGKYSTLTVPTSRRLCLVQTFGSYFSFSLFLGLALGIAFGGGWYYAPAAIMMILVPLLDAISSNDTAEFEQSDFQKWQIRAMKFSPMAFTLIYILALNYIAATFTSLTLLEKVLVTFSMGLIGSVAFSAIHEIIHKNGFWEKAIGRAGLGFLCYPHFEVEHLYSHHIIAATDKDGSTGWKEENIYQHLIRAIPTAFVTSLPHDRNKHIPKLFLLSGIIAVSYGLFFGVGAVVYFFVQAFIAICVLHILTFAQHFGAKRDRLENGKYSRMTAAHSWNAYQRFSNYLTFGVQRHADHHRSAMKPFYLLKVDEEAPQLPFGYPMMITIALIPPLWSSLMHARLDAHLAAQRAAAKA</sequence>
<dbReference type="Proteomes" id="UP000264589">
    <property type="component" value="Unassembled WGS sequence"/>
</dbReference>
<dbReference type="EMBL" id="QUQO01000001">
    <property type="protein sequence ID" value="RFB03940.1"/>
    <property type="molecule type" value="Genomic_DNA"/>
</dbReference>
<evidence type="ECO:0000256" key="5">
    <source>
        <dbReference type="ARBA" id="ARBA00022692"/>
    </source>
</evidence>
<evidence type="ECO:0000256" key="3">
    <source>
        <dbReference type="ARBA" id="ARBA00022475"/>
    </source>
</evidence>
<dbReference type="PANTHER" id="PTHR38674">
    <property type="entry name" value="ALKANE 1-MONOOXYGENASE 1"/>
    <property type="match status" value="1"/>
</dbReference>
<keyword evidence="5 12" id="KW-0812">Transmembrane</keyword>
<feature type="transmembrane region" description="Helical" evidence="12">
    <location>
        <begin position="105"/>
        <end position="125"/>
    </location>
</feature>
<keyword evidence="6" id="KW-0479">Metal-binding</keyword>
<keyword evidence="4" id="KW-0997">Cell inner membrane</keyword>
<keyword evidence="7 12" id="KW-1133">Transmembrane helix</keyword>
<dbReference type="InterPro" id="IPR005804">
    <property type="entry name" value="FA_desaturase_dom"/>
</dbReference>
<feature type="transmembrane region" description="Helical" evidence="12">
    <location>
        <begin position="258"/>
        <end position="275"/>
    </location>
</feature>
<accession>A0A371RET9</accession>
<keyword evidence="11 12" id="KW-0472">Membrane</keyword>
<dbReference type="AlphaFoldDB" id="A0A371RET9"/>
<dbReference type="InParanoid" id="A0A371RET9"/>
<evidence type="ECO:0000256" key="4">
    <source>
        <dbReference type="ARBA" id="ARBA00022519"/>
    </source>
</evidence>
<evidence type="ECO:0000256" key="2">
    <source>
        <dbReference type="ARBA" id="ARBA00010823"/>
    </source>
</evidence>
<evidence type="ECO:0000256" key="1">
    <source>
        <dbReference type="ARBA" id="ARBA00004429"/>
    </source>
</evidence>
<evidence type="ECO:0000256" key="7">
    <source>
        <dbReference type="ARBA" id="ARBA00022989"/>
    </source>
</evidence>
<feature type="transmembrane region" description="Helical" evidence="12">
    <location>
        <begin position="39"/>
        <end position="61"/>
    </location>
</feature>
<dbReference type="GO" id="GO:0004497">
    <property type="term" value="F:monooxygenase activity"/>
    <property type="evidence" value="ECO:0007669"/>
    <property type="project" value="UniProtKB-KW"/>
</dbReference>
<dbReference type="PANTHER" id="PTHR38674:SF1">
    <property type="entry name" value="ALKANE 1-MONOOXYGENASE 1"/>
    <property type="match status" value="1"/>
</dbReference>
<evidence type="ECO:0000256" key="11">
    <source>
        <dbReference type="ARBA" id="ARBA00023136"/>
    </source>
</evidence>
<keyword evidence="10" id="KW-0503">Monooxygenase</keyword>
<dbReference type="GO" id="GO:0006629">
    <property type="term" value="P:lipid metabolic process"/>
    <property type="evidence" value="ECO:0007669"/>
    <property type="project" value="InterPro"/>
</dbReference>
<dbReference type="GO" id="GO:0046872">
    <property type="term" value="F:metal ion binding"/>
    <property type="evidence" value="ECO:0007669"/>
    <property type="project" value="UniProtKB-KW"/>
</dbReference>
<dbReference type="Pfam" id="PF00487">
    <property type="entry name" value="FA_desaturase"/>
    <property type="match status" value="1"/>
</dbReference>
<comment type="caution">
    <text evidence="14">The sequence shown here is derived from an EMBL/GenBank/DDBJ whole genome shotgun (WGS) entry which is preliminary data.</text>
</comment>
<dbReference type="GO" id="GO:0005886">
    <property type="term" value="C:plasma membrane"/>
    <property type="evidence" value="ECO:0007669"/>
    <property type="project" value="UniProtKB-SubCell"/>
</dbReference>